<sequence length="183" mass="21039">MTQIFKLKLCIIGEHACGKTSLIKNFVEGAYSKDYRPTIGSNLFIKKLAFRANDGEDYQFTITAWDIAGQERWQSMRHTYYRGAQGVFIVGDLTRKNTFHQIDKFWIDDFRKNMDTPIPIILLANKKDLDGEISEEHVREMAERQKIDKVLFTSAKTGYHVNEAFIAMIKSCIGIDSIIPIPL</sequence>
<proteinExistence type="predicted"/>
<dbReference type="Gene3D" id="3.40.50.300">
    <property type="entry name" value="P-loop containing nucleotide triphosphate hydrolases"/>
    <property type="match status" value="1"/>
</dbReference>
<keyword evidence="2" id="KW-0342">GTP-binding</keyword>
<dbReference type="CDD" id="cd00154">
    <property type="entry name" value="Rab"/>
    <property type="match status" value="1"/>
</dbReference>
<accession>A0ABY6HZ16</accession>
<organism evidence="3 4">
    <name type="scientific">Candidatus Lokiarchaeum ossiferum</name>
    <dbReference type="NCBI Taxonomy" id="2951803"/>
    <lineage>
        <taxon>Archaea</taxon>
        <taxon>Promethearchaeati</taxon>
        <taxon>Promethearchaeota</taxon>
        <taxon>Promethearchaeia</taxon>
        <taxon>Promethearchaeales</taxon>
        <taxon>Promethearchaeaceae</taxon>
        <taxon>Candidatus Lokiarchaeum</taxon>
    </lineage>
</organism>
<dbReference type="Proteomes" id="UP001208689">
    <property type="component" value="Chromosome"/>
</dbReference>
<dbReference type="SMART" id="SM00173">
    <property type="entry name" value="RAS"/>
    <property type="match status" value="1"/>
</dbReference>
<evidence type="ECO:0000313" key="4">
    <source>
        <dbReference type="Proteomes" id="UP001208689"/>
    </source>
</evidence>
<evidence type="ECO:0008006" key="5">
    <source>
        <dbReference type="Google" id="ProtNLM"/>
    </source>
</evidence>
<dbReference type="EMBL" id="CP104013">
    <property type="protein sequence ID" value="UYP48117.1"/>
    <property type="molecule type" value="Genomic_DNA"/>
</dbReference>
<dbReference type="InterPro" id="IPR027417">
    <property type="entry name" value="P-loop_NTPase"/>
</dbReference>
<dbReference type="InterPro" id="IPR005225">
    <property type="entry name" value="Small_GTP-bd"/>
</dbReference>
<keyword evidence="1" id="KW-0547">Nucleotide-binding</keyword>
<keyword evidence="4" id="KW-1185">Reference proteome</keyword>
<dbReference type="InterPro" id="IPR001806">
    <property type="entry name" value="Small_GTPase"/>
</dbReference>
<dbReference type="SMART" id="SM00175">
    <property type="entry name" value="RAB"/>
    <property type="match status" value="1"/>
</dbReference>
<dbReference type="PANTHER" id="PTHR47977">
    <property type="entry name" value="RAS-RELATED PROTEIN RAB"/>
    <property type="match status" value="1"/>
</dbReference>
<dbReference type="InterPro" id="IPR050227">
    <property type="entry name" value="Rab"/>
</dbReference>
<gene>
    <name evidence="3" type="ORF">NEF87_004402</name>
</gene>
<dbReference type="PROSITE" id="PS51419">
    <property type="entry name" value="RAB"/>
    <property type="match status" value="1"/>
</dbReference>
<dbReference type="SMART" id="SM00174">
    <property type="entry name" value="RHO"/>
    <property type="match status" value="1"/>
</dbReference>
<evidence type="ECO:0000256" key="1">
    <source>
        <dbReference type="ARBA" id="ARBA00022741"/>
    </source>
</evidence>
<dbReference type="NCBIfam" id="TIGR00231">
    <property type="entry name" value="small_GTP"/>
    <property type="match status" value="1"/>
</dbReference>
<dbReference type="Pfam" id="PF00071">
    <property type="entry name" value="Ras"/>
    <property type="match status" value="1"/>
</dbReference>
<dbReference type="PROSITE" id="PS51421">
    <property type="entry name" value="RAS"/>
    <property type="match status" value="1"/>
</dbReference>
<evidence type="ECO:0000256" key="2">
    <source>
        <dbReference type="ARBA" id="ARBA00023134"/>
    </source>
</evidence>
<reference evidence="3" key="1">
    <citation type="submission" date="2022-09" db="EMBL/GenBank/DDBJ databases">
        <title>Actin cytoskeleton and complex cell architecture in an #Asgard archaeon.</title>
        <authorList>
            <person name="Ponce Toledo R.I."/>
            <person name="Schleper C."/>
            <person name="Rodrigues Oliveira T."/>
            <person name="Wollweber F."/>
            <person name="Xu J."/>
            <person name="Rittmann S."/>
            <person name="Klingl A."/>
            <person name="Pilhofer M."/>
        </authorList>
    </citation>
    <scope>NUCLEOTIDE SEQUENCE</scope>
    <source>
        <strain evidence="3">B-35</strain>
    </source>
</reference>
<name>A0ABY6HZ16_9ARCH</name>
<dbReference type="SUPFAM" id="SSF52540">
    <property type="entry name" value="P-loop containing nucleoside triphosphate hydrolases"/>
    <property type="match status" value="1"/>
</dbReference>
<protein>
    <recommendedName>
        <fullName evidence="5">GTP-binding protein</fullName>
    </recommendedName>
</protein>
<dbReference type="PRINTS" id="PR00449">
    <property type="entry name" value="RASTRNSFRMNG"/>
</dbReference>
<evidence type="ECO:0000313" key="3">
    <source>
        <dbReference type="EMBL" id="UYP48117.1"/>
    </source>
</evidence>